<dbReference type="EMBL" id="MAYT01000004">
    <property type="protein sequence ID" value="OCA91897.1"/>
    <property type="molecule type" value="Genomic_DNA"/>
</dbReference>
<comment type="caution">
    <text evidence="1">The sequence shown here is derived from an EMBL/GenBank/DDBJ whole genome shotgun (WGS) entry which is preliminary data.</text>
</comment>
<dbReference type="Proteomes" id="UP000092578">
    <property type="component" value="Unassembled WGS sequence"/>
</dbReference>
<dbReference type="RefSeq" id="WP_065409719.1">
    <property type="nucleotide sequence ID" value="NZ_MAYT01000004.1"/>
</dbReference>
<protein>
    <recommendedName>
        <fullName evidence="3">Spore coat protein</fullName>
    </recommendedName>
</protein>
<evidence type="ECO:0000313" key="1">
    <source>
        <dbReference type="EMBL" id="OCA91897.1"/>
    </source>
</evidence>
<accession>A0A1B9B727</accession>
<reference evidence="2" key="1">
    <citation type="submission" date="2016-05" db="EMBL/GenBank/DDBJ databases">
        <authorList>
            <person name="Liu B."/>
            <person name="Wang J."/>
            <person name="Zhu Y."/>
            <person name="Liu G."/>
            <person name="Chen Q."/>
            <person name="Chen Z."/>
            <person name="Lan J."/>
            <person name="Che J."/>
            <person name="Ge C."/>
            <person name="Shi H."/>
            <person name="Pan Z."/>
            <person name="Liu X."/>
        </authorList>
    </citation>
    <scope>NUCLEOTIDE SEQUENCE [LARGE SCALE GENOMIC DNA]</scope>
    <source>
        <strain evidence="2">FJAT-27215</strain>
    </source>
</reference>
<evidence type="ECO:0008006" key="3">
    <source>
        <dbReference type="Google" id="ProtNLM"/>
    </source>
</evidence>
<gene>
    <name evidence="1" type="ORF">A8F95_19440</name>
</gene>
<dbReference type="AlphaFoldDB" id="A0A1B9B727"/>
<organism evidence="1 2">
    <name type="scientific">Pseudobacillus wudalianchiensis</name>
    <dbReference type="NCBI Taxonomy" id="1743143"/>
    <lineage>
        <taxon>Bacteria</taxon>
        <taxon>Bacillati</taxon>
        <taxon>Bacillota</taxon>
        <taxon>Bacilli</taxon>
        <taxon>Bacillales</taxon>
        <taxon>Bacillaceae</taxon>
        <taxon>Pseudobacillus</taxon>
    </lineage>
</organism>
<proteinExistence type="predicted"/>
<sequence>MAGNFKKQQDSLARTSMDLLINELFKKHGVKMSKPKLSAREKRELQNLVKDLKKNVENLTKNIEK</sequence>
<evidence type="ECO:0000313" key="2">
    <source>
        <dbReference type="Proteomes" id="UP000092578"/>
    </source>
</evidence>
<keyword evidence="2" id="KW-1185">Reference proteome</keyword>
<name>A0A1B9B727_9BACI</name>